<protein>
    <recommendedName>
        <fullName evidence="1">YcaO domain-containing protein</fullName>
    </recommendedName>
</protein>
<dbReference type="InterPro" id="IPR003776">
    <property type="entry name" value="YcaO-like_dom"/>
</dbReference>
<reference evidence="2" key="1">
    <citation type="journal article" date="2014" name="Int. J. Syst. Evol. Microbiol.">
        <title>Complete genome sequence of Corynebacterium casei LMG S-19264T (=DSM 44701T), isolated from a smear-ripened cheese.</title>
        <authorList>
            <consortium name="US DOE Joint Genome Institute (JGI-PGF)"/>
            <person name="Walter F."/>
            <person name="Albersmeier A."/>
            <person name="Kalinowski J."/>
            <person name="Ruckert C."/>
        </authorList>
    </citation>
    <scope>NUCLEOTIDE SEQUENCE</scope>
    <source>
        <strain evidence="2">KCTC 42651</strain>
    </source>
</reference>
<evidence type="ECO:0000313" key="3">
    <source>
        <dbReference type="Proteomes" id="UP000630353"/>
    </source>
</evidence>
<accession>A0A918XYZ6</accession>
<dbReference type="Proteomes" id="UP000630353">
    <property type="component" value="Unassembled WGS sequence"/>
</dbReference>
<dbReference type="PANTHER" id="PTHR37809">
    <property type="entry name" value="RIBOSOMAL PROTEIN S12 METHYLTHIOTRANSFERASE ACCESSORY FACTOR YCAO"/>
    <property type="match status" value="1"/>
</dbReference>
<gene>
    <name evidence="2" type="ORF">GCM10017083_54600</name>
</gene>
<comment type="caution">
    <text evidence="2">The sequence shown here is derived from an EMBL/GenBank/DDBJ whole genome shotgun (WGS) entry which is preliminary data.</text>
</comment>
<dbReference type="Gene3D" id="3.30.40.250">
    <property type="match status" value="1"/>
</dbReference>
<organism evidence="2 3">
    <name type="scientific">Thalassobaculum fulvum</name>
    <dbReference type="NCBI Taxonomy" id="1633335"/>
    <lineage>
        <taxon>Bacteria</taxon>
        <taxon>Pseudomonadati</taxon>
        <taxon>Pseudomonadota</taxon>
        <taxon>Alphaproteobacteria</taxon>
        <taxon>Rhodospirillales</taxon>
        <taxon>Thalassobaculaceae</taxon>
        <taxon>Thalassobaculum</taxon>
    </lineage>
</organism>
<name>A0A918XYZ6_9PROT</name>
<evidence type="ECO:0000313" key="2">
    <source>
        <dbReference type="EMBL" id="GHD63773.1"/>
    </source>
</evidence>
<reference evidence="2" key="2">
    <citation type="submission" date="2020-09" db="EMBL/GenBank/DDBJ databases">
        <authorList>
            <person name="Sun Q."/>
            <person name="Kim S."/>
        </authorList>
    </citation>
    <scope>NUCLEOTIDE SEQUENCE</scope>
    <source>
        <strain evidence="2">KCTC 42651</strain>
    </source>
</reference>
<evidence type="ECO:0000259" key="1">
    <source>
        <dbReference type="PROSITE" id="PS51664"/>
    </source>
</evidence>
<dbReference type="AlphaFoldDB" id="A0A918XYZ6"/>
<keyword evidence="3" id="KW-1185">Reference proteome</keyword>
<dbReference type="Pfam" id="PF02624">
    <property type="entry name" value="YcaO"/>
    <property type="match status" value="1"/>
</dbReference>
<dbReference type="Gene3D" id="3.30.1330.230">
    <property type="match status" value="1"/>
</dbReference>
<dbReference type="PROSITE" id="PS51664">
    <property type="entry name" value="YCAO"/>
    <property type="match status" value="1"/>
</dbReference>
<dbReference type="PANTHER" id="PTHR37809:SF1">
    <property type="entry name" value="RIBOSOMAL PROTEIN S12 METHYLTHIOTRANSFERASE ACCESSORY FACTOR YCAO"/>
    <property type="match status" value="1"/>
</dbReference>
<sequence>MHTIDRPVIRAAAAMLATDPGEATDAADSEAARRLLADLGAFDGTGPGNLAALVRLAGRLPMVFMLAAPRAPGLTFLGATVDAREFGRKPSGYAVDGVSGSGTSLRTAFAACIGEAAEYLSQLESGDEGLVRRPAGEPGGGPALRNLDGLLAQLEATPGRADPGADPAIDWIAAERATDGAAVLVPADLCLRGRDQSAVRSRIPLSTGCAAGPTAAGARLSAVLELVERDAAALWWIGGRRGRRIAPDSTAGRALPGLLRALRHDRDERRTFVLDITTDLAIPCVAALSCNRDGRDLAFGLAARLDADAAVRSALVEMCQGELGNGLIGVKLARGGEAALTDRERLRARRSRHLLYDDCPLLHPAGVSRSDDPVPPAGDPLDHVLTRLADADIDVAFVDLTRQDVDIPVIKAFAPGLQPLQSCIATRRLQRTRDEFGGGMIQTDSFALL</sequence>
<feature type="domain" description="YcaO" evidence="1">
    <location>
        <begin position="100"/>
        <end position="449"/>
    </location>
</feature>
<proteinExistence type="predicted"/>
<dbReference type="Gene3D" id="3.30.160.660">
    <property type="match status" value="1"/>
</dbReference>
<dbReference type="EMBL" id="BMZS01000017">
    <property type="protein sequence ID" value="GHD63773.1"/>
    <property type="molecule type" value="Genomic_DNA"/>
</dbReference>
<dbReference type="RefSeq" id="WP_189995750.1">
    <property type="nucleotide sequence ID" value="NZ_BMZS01000017.1"/>
</dbReference>